<feature type="signal peptide" evidence="1">
    <location>
        <begin position="1"/>
        <end position="19"/>
    </location>
</feature>
<feature type="chain" id="PRO_5046822133" description="Aspartyl-tRNA synthetase" evidence="1">
    <location>
        <begin position="20"/>
        <end position="239"/>
    </location>
</feature>
<reference evidence="2 3" key="1">
    <citation type="submission" date="2020-12" db="EMBL/GenBank/DDBJ databases">
        <title>Olleya sediminilitoris sp. nov., isolated from a tidal flat.</title>
        <authorList>
            <person name="Park S."/>
            <person name="Yoon J.-H."/>
        </authorList>
    </citation>
    <scope>NUCLEOTIDE SEQUENCE [LARGE SCALE GENOMIC DNA]</scope>
    <source>
        <strain evidence="2 3">YSTF-M6</strain>
    </source>
</reference>
<dbReference type="Proteomes" id="UP000605013">
    <property type="component" value="Unassembled WGS sequence"/>
</dbReference>
<dbReference type="Pfam" id="PF20113">
    <property type="entry name" value="DUF6503"/>
    <property type="match status" value="1"/>
</dbReference>
<evidence type="ECO:0000256" key="1">
    <source>
        <dbReference type="SAM" id="SignalP"/>
    </source>
</evidence>
<comment type="caution">
    <text evidence="2">The sequence shown here is derived from an EMBL/GenBank/DDBJ whole genome shotgun (WGS) entry which is preliminary data.</text>
</comment>
<evidence type="ECO:0008006" key="4">
    <source>
        <dbReference type="Google" id="ProtNLM"/>
    </source>
</evidence>
<proteinExistence type="predicted"/>
<keyword evidence="1" id="KW-0732">Signal</keyword>
<name>A0ABS1WNB4_9FLAO</name>
<organism evidence="2 3">
    <name type="scientific">Olleya sediminilitoris</name>
    <dbReference type="NCBI Taxonomy" id="2795739"/>
    <lineage>
        <taxon>Bacteria</taxon>
        <taxon>Pseudomonadati</taxon>
        <taxon>Bacteroidota</taxon>
        <taxon>Flavobacteriia</taxon>
        <taxon>Flavobacteriales</taxon>
        <taxon>Flavobacteriaceae</taxon>
    </lineage>
</organism>
<evidence type="ECO:0000313" key="3">
    <source>
        <dbReference type="Proteomes" id="UP000605013"/>
    </source>
</evidence>
<dbReference type="RefSeq" id="WP_203001064.1">
    <property type="nucleotide sequence ID" value="NZ_JAEMEF010000011.1"/>
</dbReference>
<sequence>MKSFYILAFILTSTSITIAQQISGPQLLDKAIQYHDPQGHWSTFNDTLNITMTMPESNARTSQIVINIPKEYFSVTAKKDTVTTQYTIIKDSCTISLNGNKKLTNKQIKSNNLSCDRATLYKNYYTYLYGLPMKLKDKGTIISPEAKTVNFKSKTYLQLQVNYNAEVGKDVWYFYFNPKTYAIEMYQFYKTDNIGQVDTNTGEYIILNDIKTVNGIKIPKIRTWYYNKDDKYLATDNLN</sequence>
<evidence type="ECO:0000313" key="2">
    <source>
        <dbReference type="EMBL" id="MBL7560584.1"/>
    </source>
</evidence>
<dbReference type="EMBL" id="JAEMEF010000011">
    <property type="protein sequence ID" value="MBL7560584.1"/>
    <property type="molecule type" value="Genomic_DNA"/>
</dbReference>
<gene>
    <name evidence="2" type="ORF">JAO71_12320</name>
</gene>
<protein>
    <recommendedName>
        <fullName evidence="4">Aspartyl-tRNA synthetase</fullName>
    </recommendedName>
</protein>
<dbReference type="InterPro" id="IPR045444">
    <property type="entry name" value="DUF6503"/>
</dbReference>
<keyword evidence="3" id="KW-1185">Reference proteome</keyword>
<accession>A0ABS1WNB4</accession>